<keyword evidence="2" id="KW-0812">Transmembrane</keyword>
<comment type="caution">
    <text evidence="3">The sequence shown here is derived from an EMBL/GenBank/DDBJ whole genome shotgun (WGS) entry which is preliminary data.</text>
</comment>
<keyword evidence="2" id="KW-1133">Transmembrane helix</keyword>
<keyword evidence="4" id="KW-1185">Reference proteome</keyword>
<evidence type="ECO:0000256" key="2">
    <source>
        <dbReference type="SAM" id="Phobius"/>
    </source>
</evidence>
<feature type="region of interest" description="Disordered" evidence="1">
    <location>
        <begin position="1"/>
        <end position="32"/>
    </location>
</feature>
<evidence type="ECO:0000313" key="4">
    <source>
        <dbReference type="Proteomes" id="UP001285352"/>
    </source>
</evidence>
<evidence type="ECO:0000313" key="3">
    <source>
        <dbReference type="EMBL" id="MDX8148509.1"/>
    </source>
</evidence>
<protein>
    <submittedName>
        <fullName evidence="3">Uncharacterized protein</fullName>
    </submittedName>
</protein>
<feature type="transmembrane region" description="Helical" evidence="2">
    <location>
        <begin position="69"/>
        <end position="91"/>
    </location>
</feature>
<sequence length="107" mass="11420">MSDEPKTDPMAGAFGLQVQKESGPGTGPDWTGSYPADSLRRIRAAATTEEAGVQATTEAVILLHSIRRILMWMLVIVPTVGAALFIALIVMENTAEPAPCTSIYSCR</sequence>
<organism evidence="3 4">
    <name type="scientific">Lentzea sokolovensis</name>
    <dbReference type="NCBI Taxonomy" id="3095429"/>
    <lineage>
        <taxon>Bacteria</taxon>
        <taxon>Bacillati</taxon>
        <taxon>Actinomycetota</taxon>
        <taxon>Actinomycetes</taxon>
        <taxon>Pseudonocardiales</taxon>
        <taxon>Pseudonocardiaceae</taxon>
        <taxon>Lentzea</taxon>
    </lineage>
</organism>
<evidence type="ECO:0000256" key="1">
    <source>
        <dbReference type="SAM" id="MobiDB-lite"/>
    </source>
</evidence>
<reference evidence="3 4" key="2">
    <citation type="submission" date="2023-11" db="EMBL/GenBank/DDBJ databases">
        <authorList>
            <person name="Lara A.C."/>
            <person name="Chronakova A."/>
        </authorList>
    </citation>
    <scope>NUCLEOTIDE SEQUENCE [LARGE SCALE GENOMIC DNA]</scope>
    <source>
        <strain evidence="3 4">BCCO 10_0061</strain>
    </source>
</reference>
<dbReference type="EMBL" id="JAXAVU010000016">
    <property type="protein sequence ID" value="MDX8148509.1"/>
    <property type="molecule type" value="Genomic_DNA"/>
</dbReference>
<reference evidence="3 4" key="1">
    <citation type="submission" date="2023-11" db="EMBL/GenBank/DDBJ databases">
        <title>Lentzea sokolovensis, sp. nov., Lentzea kristufkii, sp. nov., and Lentzea miocenensis, sp. nov., rare actinobacteria from Sokolov Coal Basin, Miocene lacustrine sediment, Czech Republic.</title>
        <authorList>
            <person name="Lara A."/>
            <person name="Kotroba L."/>
            <person name="Nouioui I."/>
            <person name="Neumann-Schaal M."/>
            <person name="Mast Y."/>
            <person name="Chronakova A."/>
        </authorList>
    </citation>
    <scope>NUCLEOTIDE SEQUENCE [LARGE SCALE GENOMIC DNA]</scope>
    <source>
        <strain evidence="3 4">BCCO 10_0061</strain>
    </source>
</reference>
<gene>
    <name evidence="3" type="ORF">SK854_40790</name>
</gene>
<accession>A0ABU4V9S7</accession>
<dbReference type="RefSeq" id="WP_319980501.1">
    <property type="nucleotide sequence ID" value="NZ_JAXAVU010000016.1"/>
</dbReference>
<keyword evidence="2" id="KW-0472">Membrane</keyword>
<proteinExistence type="predicted"/>
<name>A0ABU4V9S7_9PSEU</name>
<dbReference type="Proteomes" id="UP001285352">
    <property type="component" value="Unassembled WGS sequence"/>
</dbReference>